<dbReference type="SUPFAM" id="SSF88697">
    <property type="entry name" value="PUA domain-like"/>
    <property type="match status" value="1"/>
</dbReference>
<evidence type="ECO:0000256" key="2">
    <source>
        <dbReference type="ARBA" id="ARBA00005528"/>
    </source>
</evidence>
<dbReference type="InterPro" id="IPR029028">
    <property type="entry name" value="Alpha/beta_knot_MTases"/>
</dbReference>
<comment type="subcellular location">
    <subcellularLocation>
        <location evidence="1 12">Cytoplasm</location>
    </subcellularLocation>
</comment>
<dbReference type="InterPro" id="IPR029026">
    <property type="entry name" value="tRNA_m1G_MTases_N"/>
</dbReference>
<dbReference type="InterPro" id="IPR006700">
    <property type="entry name" value="RsmE"/>
</dbReference>
<dbReference type="SUPFAM" id="SSF75217">
    <property type="entry name" value="alpha/beta knot"/>
    <property type="match status" value="1"/>
</dbReference>
<dbReference type="CDD" id="cd18084">
    <property type="entry name" value="RsmE-like"/>
    <property type="match status" value="1"/>
</dbReference>
<comment type="similarity">
    <text evidence="2 12">Belongs to the RNA methyltransferase RsmE family.</text>
</comment>
<evidence type="ECO:0000256" key="7">
    <source>
        <dbReference type="ARBA" id="ARBA00022603"/>
    </source>
</evidence>
<dbReference type="AlphaFoldDB" id="A0A6M8HHQ8"/>
<dbReference type="Pfam" id="PF20260">
    <property type="entry name" value="PUA_4"/>
    <property type="match status" value="1"/>
</dbReference>
<accession>A0A6M8HHQ8</accession>
<comment type="function">
    <text evidence="10 12">Specifically methylates the N3 position of the uracil ring of uridine 1498 (m3U1498) in 16S rRNA. Acts on the fully assembled 30S ribosomal subunit.</text>
</comment>
<dbReference type="GO" id="GO:0070475">
    <property type="term" value="P:rRNA base methylation"/>
    <property type="evidence" value="ECO:0007669"/>
    <property type="project" value="TreeGrafter"/>
</dbReference>
<dbReference type="InterPro" id="IPR015947">
    <property type="entry name" value="PUA-like_sf"/>
</dbReference>
<dbReference type="KEGG" id="lck:HN018_01430"/>
<keyword evidence="8 12" id="KW-0808">Transferase</keyword>
<dbReference type="EC" id="2.1.1.193" evidence="3 12"/>
<dbReference type="GO" id="GO:0005737">
    <property type="term" value="C:cytoplasm"/>
    <property type="evidence" value="ECO:0007669"/>
    <property type="project" value="UniProtKB-SubCell"/>
</dbReference>
<dbReference type="NCBIfam" id="NF008696">
    <property type="entry name" value="PRK11713.3-5"/>
    <property type="match status" value="1"/>
</dbReference>
<gene>
    <name evidence="15" type="ORF">HN018_01430</name>
</gene>
<dbReference type="Pfam" id="PF04452">
    <property type="entry name" value="Methyltrans_RNA"/>
    <property type="match status" value="1"/>
</dbReference>
<evidence type="ECO:0000256" key="9">
    <source>
        <dbReference type="ARBA" id="ARBA00022691"/>
    </source>
</evidence>
<evidence type="ECO:0000256" key="3">
    <source>
        <dbReference type="ARBA" id="ARBA00012328"/>
    </source>
</evidence>
<dbReference type="EMBL" id="CP053708">
    <property type="protein sequence ID" value="QKE88889.1"/>
    <property type="molecule type" value="Genomic_DNA"/>
</dbReference>
<evidence type="ECO:0000256" key="12">
    <source>
        <dbReference type="PIRNR" id="PIRNR015601"/>
    </source>
</evidence>
<keyword evidence="6 12" id="KW-0698">rRNA processing</keyword>
<name>A0A6M8HHQ8_9PROT</name>
<dbReference type="Gene3D" id="2.40.240.20">
    <property type="entry name" value="Hypothetical PUA domain-like, domain 1"/>
    <property type="match status" value="1"/>
</dbReference>
<dbReference type="NCBIfam" id="NF008694">
    <property type="entry name" value="PRK11713.3-2"/>
    <property type="match status" value="1"/>
</dbReference>
<keyword evidence="16" id="KW-1185">Reference proteome</keyword>
<dbReference type="PIRSF" id="PIRSF015601">
    <property type="entry name" value="MTase_slr0722"/>
    <property type="match status" value="1"/>
</dbReference>
<evidence type="ECO:0000313" key="15">
    <source>
        <dbReference type="EMBL" id="QKE88889.1"/>
    </source>
</evidence>
<dbReference type="PANTHER" id="PTHR30027:SF3">
    <property type="entry name" value="16S RRNA (URACIL(1498)-N(3))-METHYLTRANSFERASE"/>
    <property type="match status" value="1"/>
</dbReference>
<feature type="domain" description="Ribosomal RNA small subunit methyltransferase E PUA-like" evidence="14">
    <location>
        <begin position="27"/>
        <end position="66"/>
    </location>
</feature>
<evidence type="ECO:0000256" key="6">
    <source>
        <dbReference type="ARBA" id="ARBA00022552"/>
    </source>
</evidence>
<evidence type="ECO:0000256" key="8">
    <source>
        <dbReference type="ARBA" id="ARBA00022679"/>
    </source>
</evidence>
<dbReference type="PANTHER" id="PTHR30027">
    <property type="entry name" value="RIBOSOMAL RNA SMALL SUBUNIT METHYLTRANSFERASE E"/>
    <property type="match status" value="1"/>
</dbReference>
<reference evidence="15 16" key="1">
    <citation type="journal article" date="2014" name="World J. Microbiol. Biotechnol.">
        <title>Biodiversity and physiological characteristics of Antarctic and Arctic lichens-associated bacteria.</title>
        <authorList>
            <person name="Lee Y.M."/>
            <person name="Kim E.H."/>
            <person name="Lee H.K."/>
            <person name="Hong S.G."/>
        </authorList>
    </citation>
    <scope>NUCLEOTIDE SEQUENCE [LARGE SCALE GENOMIC DNA]</scope>
    <source>
        <strain evidence="15 16">PAMC 26569</strain>
    </source>
</reference>
<dbReference type="Proteomes" id="UP000500767">
    <property type="component" value="Chromosome"/>
</dbReference>
<organism evidence="15 16">
    <name type="scientific">Lichenicola cladoniae</name>
    <dbReference type="NCBI Taxonomy" id="1484109"/>
    <lineage>
        <taxon>Bacteria</taxon>
        <taxon>Pseudomonadati</taxon>
        <taxon>Pseudomonadota</taxon>
        <taxon>Alphaproteobacteria</taxon>
        <taxon>Acetobacterales</taxon>
        <taxon>Acetobacteraceae</taxon>
        <taxon>Lichenicola</taxon>
    </lineage>
</organism>
<evidence type="ECO:0000256" key="1">
    <source>
        <dbReference type="ARBA" id="ARBA00004496"/>
    </source>
</evidence>
<evidence type="ECO:0000256" key="5">
    <source>
        <dbReference type="ARBA" id="ARBA00022490"/>
    </source>
</evidence>
<evidence type="ECO:0000256" key="4">
    <source>
        <dbReference type="ARBA" id="ARBA00013673"/>
    </source>
</evidence>
<dbReference type="InterPro" id="IPR046887">
    <property type="entry name" value="RsmE_PUA-like"/>
</dbReference>
<evidence type="ECO:0000259" key="14">
    <source>
        <dbReference type="Pfam" id="PF20260"/>
    </source>
</evidence>
<protein>
    <recommendedName>
        <fullName evidence="4 12">Ribosomal RNA small subunit methyltransferase E</fullName>
        <ecNumber evidence="3 12">2.1.1.193</ecNumber>
    </recommendedName>
</protein>
<sequence length="245" mass="26804">MTTVQDEPRLHAEPRLSDDAVIAMAPRQAHYLGHVLRRQPGDRVRLFNATDGEWLVRIDALRKDRGSFVVEQQIRAPAPEPGPVLLFAPIKRDGTDLVVRMATELGAASLQPVMTERTNTARVNTERWVAIATEAAEQCERLSVPEIAEPVRLMDLLGTWDAERPLLAAIERAEQRGAAADIVHAWRARTDPGVQPGLLVGPEGGFSPGELDLLRTRSFVVPVSLGRLVLRAETACLAGLAGLVR</sequence>
<evidence type="ECO:0000256" key="10">
    <source>
        <dbReference type="ARBA" id="ARBA00025699"/>
    </source>
</evidence>
<dbReference type="Gene3D" id="3.40.1280.10">
    <property type="match status" value="1"/>
</dbReference>
<dbReference type="NCBIfam" id="TIGR00046">
    <property type="entry name" value="RsmE family RNA methyltransferase"/>
    <property type="match status" value="1"/>
</dbReference>
<evidence type="ECO:0000256" key="11">
    <source>
        <dbReference type="ARBA" id="ARBA00047944"/>
    </source>
</evidence>
<keyword evidence="9 12" id="KW-0949">S-adenosyl-L-methionine</keyword>
<dbReference type="GO" id="GO:0070042">
    <property type="term" value="F:rRNA (uridine-N3-)-methyltransferase activity"/>
    <property type="evidence" value="ECO:0007669"/>
    <property type="project" value="TreeGrafter"/>
</dbReference>
<evidence type="ECO:0000313" key="16">
    <source>
        <dbReference type="Proteomes" id="UP000500767"/>
    </source>
</evidence>
<dbReference type="InterPro" id="IPR046886">
    <property type="entry name" value="RsmE_MTase_dom"/>
</dbReference>
<evidence type="ECO:0000259" key="13">
    <source>
        <dbReference type="Pfam" id="PF04452"/>
    </source>
</evidence>
<comment type="catalytic activity">
    <reaction evidence="11 12">
        <text>uridine(1498) in 16S rRNA + S-adenosyl-L-methionine = N(3)-methyluridine(1498) in 16S rRNA + S-adenosyl-L-homocysteine + H(+)</text>
        <dbReference type="Rhea" id="RHEA:42920"/>
        <dbReference type="Rhea" id="RHEA-COMP:10283"/>
        <dbReference type="Rhea" id="RHEA-COMP:10284"/>
        <dbReference type="ChEBI" id="CHEBI:15378"/>
        <dbReference type="ChEBI" id="CHEBI:57856"/>
        <dbReference type="ChEBI" id="CHEBI:59789"/>
        <dbReference type="ChEBI" id="CHEBI:65315"/>
        <dbReference type="ChEBI" id="CHEBI:74502"/>
        <dbReference type="EC" id="2.1.1.193"/>
    </reaction>
</comment>
<proteinExistence type="inferred from homology"/>
<keyword evidence="5 12" id="KW-0963">Cytoplasm</keyword>
<feature type="domain" description="Ribosomal RNA small subunit methyltransferase E methyltransferase" evidence="13">
    <location>
        <begin position="84"/>
        <end position="241"/>
    </location>
</feature>
<keyword evidence="7 12" id="KW-0489">Methyltransferase</keyword>